<dbReference type="RefSeq" id="XP_066704673.1">
    <property type="nucleotide sequence ID" value="XM_066839609.1"/>
</dbReference>
<evidence type="ECO:0000313" key="5">
    <source>
        <dbReference type="EMBL" id="KAK7962562.1"/>
    </source>
</evidence>
<dbReference type="InterPro" id="IPR002347">
    <property type="entry name" value="SDR_fam"/>
</dbReference>
<evidence type="ECO:0000256" key="2">
    <source>
        <dbReference type="ARBA" id="ARBA00022857"/>
    </source>
</evidence>
<dbReference type="PROSITE" id="PS00061">
    <property type="entry name" value="ADH_SHORT"/>
    <property type="match status" value="1"/>
</dbReference>
<organism evidence="5 6">
    <name type="scientific">Apiospora aurea</name>
    <dbReference type="NCBI Taxonomy" id="335848"/>
    <lineage>
        <taxon>Eukaryota</taxon>
        <taxon>Fungi</taxon>
        <taxon>Dikarya</taxon>
        <taxon>Ascomycota</taxon>
        <taxon>Pezizomycotina</taxon>
        <taxon>Sordariomycetes</taxon>
        <taxon>Xylariomycetidae</taxon>
        <taxon>Amphisphaeriales</taxon>
        <taxon>Apiosporaceae</taxon>
        <taxon>Apiospora</taxon>
    </lineage>
</organism>
<dbReference type="Proteomes" id="UP001391051">
    <property type="component" value="Unassembled WGS sequence"/>
</dbReference>
<accession>A0ABR1QSG1</accession>
<feature type="region of interest" description="Disordered" evidence="4">
    <location>
        <begin position="51"/>
        <end position="71"/>
    </location>
</feature>
<evidence type="ECO:0000256" key="1">
    <source>
        <dbReference type="ARBA" id="ARBA00006484"/>
    </source>
</evidence>
<dbReference type="InterPro" id="IPR036291">
    <property type="entry name" value="NAD(P)-bd_dom_sf"/>
</dbReference>
<dbReference type="InterPro" id="IPR020904">
    <property type="entry name" value="Sc_DH/Rdtase_CS"/>
</dbReference>
<evidence type="ECO:0000256" key="4">
    <source>
        <dbReference type="SAM" id="MobiDB-lite"/>
    </source>
</evidence>
<protein>
    <submittedName>
        <fullName evidence="5">Uncharacterized protein</fullName>
    </submittedName>
</protein>
<comment type="caution">
    <text evidence="5">The sequence shown here is derived from an EMBL/GenBank/DDBJ whole genome shotgun (WGS) entry which is preliminary data.</text>
</comment>
<dbReference type="Gene3D" id="3.40.50.720">
    <property type="entry name" value="NAD(P)-binding Rossmann-like Domain"/>
    <property type="match status" value="1"/>
</dbReference>
<dbReference type="Pfam" id="PF13561">
    <property type="entry name" value="adh_short_C2"/>
    <property type="match status" value="1"/>
</dbReference>
<comment type="similarity">
    <text evidence="1">Belongs to the short-chain dehydrogenases/reductases (SDR) family.</text>
</comment>
<proteinExistence type="inferred from homology"/>
<evidence type="ECO:0000256" key="3">
    <source>
        <dbReference type="ARBA" id="ARBA00023002"/>
    </source>
</evidence>
<keyword evidence="6" id="KW-1185">Reference proteome</keyword>
<keyword evidence="2" id="KW-0521">NADP</keyword>
<dbReference type="PANTHER" id="PTHR43008:SF10">
    <property type="entry name" value="CHAIN DEHYDROGENASE_OXIDOREDUCTASE, PUTATIVE (AFU_ORTHOLOGUE AFUA_2G15740)-RELATED"/>
    <property type="match status" value="1"/>
</dbReference>
<gene>
    <name evidence="5" type="ORF">PG986_003387</name>
</gene>
<reference evidence="5 6" key="1">
    <citation type="submission" date="2023-01" db="EMBL/GenBank/DDBJ databases">
        <title>Analysis of 21 Apiospora genomes using comparative genomics revels a genus with tremendous synthesis potential of carbohydrate active enzymes and secondary metabolites.</title>
        <authorList>
            <person name="Sorensen T."/>
        </authorList>
    </citation>
    <scope>NUCLEOTIDE SEQUENCE [LARGE SCALE GENOMIC DNA]</scope>
    <source>
        <strain evidence="5 6">CBS 24483</strain>
    </source>
</reference>
<sequence>MYSRSRIARGLVSRHTPIAQCALKTTSTACTTRTAVIGASVPLWTPHRATIHTSHNRPANPVAPKPMHPDPRENPMVGIAPDKNVNVAQRRMADFNLSGRVFVVTGGGRGLGLSLAEGLAEAGGYVYCLDRDNKVDRRWEEAARRATEWGGQLRYRQQDVQDAAGMDRTIAAIADAHQRLDGLVAAAGVQQITPALEYRQEDAARMLDINYTGVLMAATAAARQMNKHKCRGSMCFIASMSGSVANKGLLSPVYNSSKAAVIQLARNLAMEWSPINKKDGTGGIRVNCISPGHIVTPMVEKNFEEVPGLRDLWESENMMGRLAEPHEFKGACLYLLSNASSFMTGNNMVIDGGHTSW</sequence>
<keyword evidence="3" id="KW-0560">Oxidoreductase</keyword>
<dbReference type="GeneID" id="92072671"/>
<name>A0ABR1QSG1_9PEZI</name>
<dbReference type="PANTHER" id="PTHR43008">
    <property type="entry name" value="BENZIL REDUCTASE"/>
    <property type="match status" value="1"/>
</dbReference>
<evidence type="ECO:0000313" key="6">
    <source>
        <dbReference type="Proteomes" id="UP001391051"/>
    </source>
</evidence>
<dbReference type="EMBL" id="JAQQWE010000002">
    <property type="protein sequence ID" value="KAK7962562.1"/>
    <property type="molecule type" value="Genomic_DNA"/>
</dbReference>
<dbReference type="PRINTS" id="PR00081">
    <property type="entry name" value="GDHRDH"/>
</dbReference>
<dbReference type="SUPFAM" id="SSF51735">
    <property type="entry name" value="NAD(P)-binding Rossmann-fold domains"/>
    <property type="match status" value="1"/>
</dbReference>